<feature type="chain" id="PRO_5046737864" evidence="2">
    <location>
        <begin position="23"/>
        <end position="322"/>
    </location>
</feature>
<dbReference type="Proteomes" id="UP000606490">
    <property type="component" value="Unassembled WGS sequence"/>
</dbReference>
<dbReference type="EMBL" id="JAEUXJ010000013">
    <property type="protein sequence ID" value="MBL6458242.1"/>
    <property type="molecule type" value="Genomic_DNA"/>
</dbReference>
<dbReference type="Gene3D" id="3.40.190.10">
    <property type="entry name" value="Periplasmic binding protein-like II"/>
    <property type="match status" value="1"/>
</dbReference>
<keyword evidence="4" id="KW-1185">Reference proteome</keyword>
<dbReference type="PANTHER" id="PTHR42928">
    <property type="entry name" value="TRICARBOXYLATE-BINDING PROTEIN"/>
    <property type="match status" value="1"/>
</dbReference>
<dbReference type="SUPFAM" id="SSF53850">
    <property type="entry name" value="Periplasmic binding protein-like II"/>
    <property type="match status" value="1"/>
</dbReference>
<protein>
    <submittedName>
        <fullName evidence="3">Tripartite tricarboxylate transporter substrate binding protein</fullName>
    </submittedName>
</protein>
<dbReference type="Gene3D" id="3.40.190.150">
    <property type="entry name" value="Bordetella uptake gene, domain 1"/>
    <property type="match status" value="1"/>
</dbReference>
<reference evidence="3 4" key="1">
    <citation type="submission" date="2021-01" db="EMBL/GenBank/DDBJ databases">
        <title>Belnapia mucosa sp. nov. and Belnapia arida sp. nov., isolated from the Tabernas Desert (Almeria, Spain).</title>
        <authorList>
            <person name="Molina-Menor E."/>
            <person name="Vidal-Verdu A."/>
            <person name="Calonge A."/>
            <person name="Satari L."/>
            <person name="Pereto Magraner J."/>
            <person name="Porcar Miralles M."/>
        </authorList>
    </citation>
    <scope>NUCLEOTIDE SEQUENCE [LARGE SCALE GENOMIC DNA]</scope>
    <source>
        <strain evidence="3 4">T6</strain>
    </source>
</reference>
<feature type="signal peptide" evidence="2">
    <location>
        <begin position="1"/>
        <end position="22"/>
    </location>
</feature>
<accession>A0ABS1VA70</accession>
<sequence>MTMRRRTLLGLATTVLAHPAVAAAYPDRPVRLVVPFAPGGGTDLMARAVAQAMSGMLGQQIIIDNRSGGNGTIGTQHVAQAKPDGYTGLIATGSELSLKPLLEANLPYDVDRDFAPAVLLGITPVVIAVHPSLPVTNIQGLIAFAKAQPRGIDVANPGNGGAMHVAVALLALRAGITVQHVPYRGAGPAVADTVAGNVKIVASGLPPVLAQARQGRLRMIAVTTPRRTPAAPEVPTLEEAGIAGFDMSNAVGLVVPRGTPAEAVERLNAAANAAVREAEVRRVFLENGVEPLGSTVEEYGTYVRAEREHYREWIRLTGIVMD</sequence>
<comment type="caution">
    <text evidence="3">The sequence shown here is derived from an EMBL/GenBank/DDBJ whole genome shotgun (WGS) entry which is preliminary data.</text>
</comment>
<proteinExistence type="inferred from homology"/>
<dbReference type="PIRSF" id="PIRSF017082">
    <property type="entry name" value="YflP"/>
    <property type="match status" value="1"/>
</dbReference>
<dbReference type="InterPro" id="IPR042100">
    <property type="entry name" value="Bug_dom1"/>
</dbReference>
<dbReference type="Pfam" id="PF03401">
    <property type="entry name" value="TctC"/>
    <property type="match status" value="1"/>
</dbReference>
<evidence type="ECO:0000313" key="4">
    <source>
        <dbReference type="Proteomes" id="UP000606490"/>
    </source>
</evidence>
<dbReference type="RefSeq" id="WP_202827989.1">
    <property type="nucleotide sequence ID" value="NZ_JAEUXJ010000013.1"/>
</dbReference>
<dbReference type="PANTHER" id="PTHR42928:SF5">
    <property type="entry name" value="BLR1237 PROTEIN"/>
    <property type="match status" value="1"/>
</dbReference>
<dbReference type="CDD" id="cd07012">
    <property type="entry name" value="PBP2_Bug_TTT"/>
    <property type="match status" value="1"/>
</dbReference>
<comment type="similarity">
    <text evidence="1">Belongs to the UPF0065 (bug) family.</text>
</comment>
<evidence type="ECO:0000313" key="3">
    <source>
        <dbReference type="EMBL" id="MBL6458242.1"/>
    </source>
</evidence>
<keyword evidence="2" id="KW-0732">Signal</keyword>
<organism evidence="3 4">
    <name type="scientific">Belnapia mucosa</name>
    <dbReference type="NCBI Taxonomy" id="2804532"/>
    <lineage>
        <taxon>Bacteria</taxon>
        <taxon>Pseudomonadati</taxon>
        <taxon>Pseudomonadota</taxon>
        <taxon>Alphaproteobacteria</taxon>
        <taxon>Acetobacterales</taxon>
        <taxon>Roseomonadaceae</taxon>
        <taxon>Belnapia</taxon>
    </lineage>
</organism>
<name>A0ABS1VA70_9PROT</name>
<gene>
    <name evidence="3" type="ORF">JMJ55_23165</name>
</gene>
<evidence type="ECO:0000256" key="1">
    <source>
        <dbReference type="ARBA" id="ARBA00006987"/>
    </source>
</evidence>
<evidence type="ECO:0000256" key="2">
    <source>
        <dbReference type="SAM" id="SignalP"/>
    </source>
</evidence>
<dbReference type="InterPro" id="IPR005064">
    <property type="entry name" value="BUG"/>
</dbReference>